<dbReference type="AlphaFoldDB" id="A0A0G9KRY7"/>
<name>A0A0G9KRY7_9BACT</name>
<sequence>MNSKIESILNHEGIFSIVAKDEDFPHIVNTWNTFVIFKDNNLFVPVGGMNKMEEILEKDNRVIVVIGTKELMGLHGPGIGIKIIGKAIISQDIKECEIIKNKYEWARAVMKIEIMEAYQTT</sequence>
<dbReference type="InterPro" id="IPR012349">
    <property type="entry name" value="Split_barrel_FMN-bd"/>
</dbReference>
<evidence type="ECO:0000313" key="1">
    <source>
        <dbReference type="EMBL" id="KLE09206.1"/>
    </source>
</evidence>
<evidence type="ECO:0000313" key="2">
    <source>
        <dbReference type="Proteomes" id="UP000035154"/>
    </source>
</evidence>
<accession>A0A0G9KRY7</accession>
<protein>
    <submittedName>
        <fullName evidence="1">FMN-binding protein</fullName>
    </submittedName>
</protein>
<comment type="caution">
    <text evidence="1">The sequence shown here is derived from an EMBL/GenBank/DDBJ whole genome shotgun (WGS) entry which is preliminary data.</text>
</comment>
<dbReference type="PATRIC" id="fig|1447263.3.peg.1428"/>
<dbReference type="Gene3D" id="2.30.110.10">
    <property type="entry name" value="Electron Transport, Fmn-binding Protein, Chain A"/>
    <property type="match status" value="1"/>
</dbReference>
<reference evidence="1 2" key="1">
    <citation type="submission" date="2014-01" db="EMBL/GenBank/DDBJ databases">
        <title>Development of a Comparative Genomic Fingerprinting Assay for High Resolution Genotyping of Arcobacter butzleri.</title>
        <authorList>
            <person name="Webb A.L."/>
            <person name="Inglis G.D."/>
            <person name="Kruczkiewicz P."/>
            <person name="Selinger L.B."/>
            <person name="Taboada E.N."/>
        </authorList>
    </citation>
    <scope>NUCLEOTIDE SEQUENCE [LARGE SCALE GENOMIC DNA]</scope>
    <source>
        <strain evidence="1 2">L355</strain>
    </source>
</reference>
<gene>
    <name evidence="1" type="ORF">AF80_07305</name>
</gene>
<dbReference type="RefSeq" id="WP_046998428.1">
    <property type="nucleotide sequence ID" value="NZ_JAIW01000050.1"/>
</dbReference>
<proteinExistence type="predicted"/>
<dbReference type="EMBL" id="JAIW01000050">
    <property type="protein sequence ID" value="KLE09206.1"/>
    <property type="molecule type" value="Genomic_DNA"/>
</dbReference>
<dbReference type="SUPFAM" id="SSF50475">
    <property type="entry name" value="FMN-binding split barrel"/>
    <property type="match status" value="1"/>
</dbReference>
<dbReference type="Proteomes" id="UP000035154">
    <property type="component" value="Unassembled WGS sequence"/>
</dbReference>
<organism evidence="1 2">
    <name type="scientific">Aliarcobacter butzleri L355</name>
    <dbReference type="NCBI Taxonomy" id="1447263"/>
    <lineage>
        <taxon>Bacteria</taxon>
        <taxon>Pseudomonadati</taxon>
        <taxon>Campylobacterota</taxon>
        <taxon>Epsilonproteobacteria</taxon>
        <taxon>Campylobacterales</taxon>
        <taxon>Arcobacteraceae</taxon>
        <taxon>Aliarcobacter</taxon>
    </lineage>
</organism>